<feature type="compositionally biased region" description="Polar residues" evidence="2">
    <location>
        <begin position="22"/>
        <end position="40"/>
    </location>
</feature>
<sequence>MKGNKKTKTRRLTVKEVEENEASASGDDTSSNANDDTVTEANCEEVMAEEDINLKMIFKEIKDFRKDNAQQLKEVKEEIQTINARLEEVEDRVSGSEQRIQTMEDVMGELLKLQAKLESQLIDQEGRSRRNNVRIYGVIEGEENNSPSMIDFVEKLLKENLQLPPTLNLHVERAHRALAAVPPDGAPPRSIIARFLNYKVKDEVLRKAWQSKGFLWKGKQISFDNDYAPEVLKQRQSYMEAKKMLKQRGIRFQTPFPAKLRVFYQDRVKLYNSAEDATKDMRERGFPVTVYKPPETLLSRIKKLTWDTVERKRGTPLHPETTRQAAPSSVKERLQQYRWEQA</sequence>
<dbReference type="InterPro" id="IPR004244">
    <property type="entry name" value="Transposase_22"/>
</dbReference>
<dbReference type="AlphaFoldDB" id="A0AAV2KI27"/>
<dbReference type="SUPFAM" id="SSF57997">
    <property type="entry name" value="Tropomyosin"/>
    <property type="match status" value="1"/>
</dbReference>
<evidence type="ECO:0000256" key="1">
    <source>
        <dbReference type="SAM" id="Coils"/>
    </source>
</evidence>
<dbReference type="PANTHER" id="PTHR11505">
    <property type="entry name" value="L1 TRANSPOSABLE ELEMENT-RELATED"/>
    <property type="match status" value="1"/>
</dbReference>
<keyword evidence="5" id="KW-1185">Reference proteome</keyword>
<feature type="compositionally biased region" description="Basic residues" evidence="2">
    <location>
        <begin position="1"/>
        <end position="12"/>
    </location>
</feature>
<evidence type="ECO:0000313" key="5">
    <source>
        <dbReference type="Proteomes" id="UP001497482"/>
    </source>
</evidence>
<dbReference type="Gene3D" id="3.30.70.1820">
    <property type="entry name" value="L1 transposable element, RRM domain"/>
    <property type="match status" value="1"/>
</dbReference>
<feature type="domain" description="L1 transposable element RRM" evidence="3">
    <location>
        <begin position="130"/>
        <end position="224"/>
    </location>
</feature>
<feature type="region of interest" description="Disordered" evidence="2">
    <location>
        <begin position="1"/>
        <end position="41"/>
    </location>
</feature>
<evidence type="ECO:0000256" key="2">
    <source>
        <dbReference type="SAM" id="MobiDB-lite"/>
    </source>
</evidence>
<accession>A0AAV2KI27</accession>
<feature type="coiled-coil region" evidence="1">
    <location>
        <begin position="65"/>
        <end position="106"/>
    </location>
</feature>
<dbReference type="Proteomes" id="UP001497482">
    <property type="component" value="Chromosome 18"/>
</dbReference>
<dbReference type="Pfam" id="PF02994">
    <property type="entry name" value="Transposase_22"/>
    <property type="match status" value="1"/>
</dbReference>
<keyword evidence="1" id="KW-0175">Coiled coil</keyword>
<evidence type="ECO:0000259" key="3">
    <source>
        <dbReference type="Pfam" id="PF02994"/>
    </source>
</evidence>
<feature type="region of interest" description="Disordered" evidence="2">
    <location>
        <begin position="310"/>
        <end position="332"/>
    </location>
</feature>
<name>A0AAV2KI27_KNICA</name>
<dbReference type="EMBL" id="OZ035840">
    <property type="protein sequence ID" value="CAL1589561.1"/>
    <property type="molecule type" value="Genomic_DNA"/>
</dbReference>
<proteinExistence type="predicted"/>
<organism evidence="4 5">
    <name type="scientific">Knipowitschia caucasica</name>
    <name type="common">Caucasian dwarf goby</name>
    <name type="synonym">Pomatoschistus caucasicus</name>
    <dbReference type="NCBI Taxonomy" id="637954"/>
    <lineage>
        <taxon>Eukaryota</taxon>
        <taxon>Metazoa</taxon>
        <taxon>Chordata</taxon>
        <taxon>Craniata</taxon>
        <taxon>Vertebrata</taxon>
        <taxon>Euteleostomi</taxon>
        <taxon>Actinopterygii</taxon>
        <taxon>Neopterygii</taxon>
        <taxon>Teleostei</taxon>
        <taxon>Neoteleostei</taxon>
        <taxon>Acanthomorphata</taxon>
        <taxon>Gobiaria</taxon>
        <taxon>Gobiiformes</taxon>
        <taxon>Gobioidei</taxon>
        <taxon>Gobiidae</taxon>
        <taxon>Gobiinae</taxon>
        <taxon>Knipowitschia</taxon>
    </lineage>
</organism>
<evidence type="ECO:0000313" key="4">
    <source>
        <dbReference type="EMBL" id="CAL1589561.1"/>
    </source>
</evidence>
<reference evidence="4 5" key="1">
    <citation type="submission" date="2024-04" db="EMBL/GenBank/DDBJ databases">
        <authorList>
            <person name="Waldvogel A.-M."/>
            <person name="Schoenle A."/>
        </authorList>
    </citation>
    <scope>NUCLEOTIDE SEQUENCE [LARGE SCALE GENOMIC DNA]</scope>
</reference>
<gene>
    <name evidence="4" type="ORF">KC01_LOCUS19188</name>
</gene>
<protein>
    <recommendedName>
        <fullName evidence="3">L1 transposable element RRM domain-containing protein</fullName>
    </recommendedName>
</protein>
<dbReference type="InterPro" id="IPR043636">
    <property type="entry name" value="L1_RRM_dom"/>
</dbReference>